<proteinExistence type="predicted"/>
<evidence type="ECO:0008006" key="4">
    <source>
        <dbReference type="Google" id="ProtNLM"/>
    </source>
</evidence>
<dbReference type="Proteomes" id="UP001367508">
    <property type="component" value="Unassembled WGS sequence"/>
</dbReference>
<feature type="signal peptide" evidence="1">
    <location>
        <begin position="1"/>
        <end position="33"/>
    </location>
</feature>
<dbReference type="EMBL" id="JAYMYQ010000011">
    <property type="protein sequence ID" value="KAK7306377.1"/>
    <property type="molecule type" value="Genomic_DNA"/>
</dbReference>
<keyword evidence="3" id="KW-1185">Reference proteome</keyword>
<organism evidence="2 3">
    <name type="scientific">Canavalia gladiata</name>
    <name type="common">Sword bean</name>
    <name type="synonym">Dolichos gladiatus</name>
    <dbReference type="NCBI Taxonomy" id="3824"/>
    <lineage>
        <taxon>Eukaryota</taxon>
        <taxon>Viridiplantae</taxon>
        <taxon>Streptophyta</taxon>
        <taxon>Embryophyta</taxon>
        <taxon>Tracheophyta</taxon>
        <taxon>Spermatophyta</taxon>
        <taxon>Magnoliopsida</taxon>
        <taxon>eudicotyledons</taxon>
        <taxon>Gunneridae</taxon>
        <taxon>Pentapetalae</taxon>
        <taxon>rosids</taxon>
        <taxon>fabids</taxon>
        <taxon>Fabales</taxon>
        <taxon>Fabaceae</taxon>
        <taxon>Papilionoideae</taxon>
        <taxon>50 kb inversion clade</taxon>
        <taxon>NPAAA clade</taxon>
        <taxon>indigoferoid/millettioid clade</taxon>
        <taxon>Phaseoleae</taxon>
        <taxon>Canavalia</taxon>
    </lineage>
</organism>
<feature type="chain" id="PRO_5042949616" description="Secreted protein" evidence="1">
    <location>
        <begin position="34"/>
        <end position="109"/>
    </location>
</feature>
<evidence type="ECO:0000313" key="3">
    <source>
        <dbReference type="Proteomes" id="UP001367508"/>
    </source>
</evidence>
<reference evidence="2 3" key="1">
    <citation type="submission" date="2024-01" db="EMBL/GenBank/DDBJ databases">
        <title>The genomes of 5 underutilized Papilionoideae crops provide insights into root nodulation and disease resistanc.</title>
        <authorList>
            <person name="Jiang F."/>
        </authorList>
    </citation>
    <scope>NUCLEOTIDE SEQUENCE [LARGE SCALE GENOMIC DNA]</scope>
    <source>
        <strain evidence="2">LVBAO_FW01</strain>
        <tissue evidence="2">Leaves</tissue>
    </source>
</reference>
<protein>
    <recommendedName>
        <fullName evidence="4">Secreted protein</fullName>
    </recommendedName>
</protein>
<name>A0AAN9PQM8_CANGL</name>
<sequence>MCQPAFLAERLLQAPVLSFLLVLNCVCVGIAKASISCVTACSYVDDSYGVIELKLTVDFIQGHLDKHSLLLMSGFWESFMGSLPRVLILKFLASRSYILFSCLSAIDSI</sequence>
<keyword evidence="1" id="KW-0732">Signal</keyword>
<evidence type="ECO:0000313" key="2">
    <source>
        <dbReference type="EMBL" id="KAK7306377.1"/>
    </source>
</evidence>
<dbReference type="AlphaFoldDB" id="A0AAN9PQM8"/>
<accession>A0AAN9PQM8</accession>
<gene>
    <name evidence="2" type="ORF">VNO77_44314</name>
</gene>
<comment type="caution">
    <text evidence="2">The sequence shown here is derived from an EMBL/GenBank/DDBJ whole genome shotgun (WGS) entry which is preliminary data.</text>
</comment>
<evidence type="ECO:0000256" key="1">
    <source>
        <dbReference type="SAM" id="SignalP"/>
    </source>
</evidence>